<sequence>MTTYVYETIPAIPGVEPRRFEVRQSMKDAPLKADPATGEPVRRVISGGFGFVAQKSGPGTSSGASGGCGCGRCGCGCSN</sequence>
<dbReference type="Proteomes" id="UP000007013">
    <property type="component" value="Chromosome"/>
</dbReference>
<dbReference type="AlphaFoldDB" id="B1ZS69"/>
<dbReference type="OrthoDB" id="9813321at2"/>
<proteinExistence type="predicted"/>
<gene>
    <name evidence="1" type="ordered locus">Oter_2386</name>
</gene>
<dbReference type="RefSeq" id="WP_012375205.1">
    <property type="nucleotide sequence ID" value="NC_010571.1"/>
</dbReference>
<accession>B1ZS69</accession>
<organism evidence="1 2">
    <name type="scientific">Opitutus terrae (strain DSM 11246 / JCM 15787 / PB90-1)</name>
    <dbReference type="NCBI Taxonomy" id="452637"/>
    <lineage>
        <taxon>Bacteria</taxon>
        <taxon>Pseudomonadati</taxon>
        <taxon>Verrucomicrobiota</taxon>
        <taxon>Opitutia</taxon>
        <taxon>Opitutales</taxon>
        <taxon>Opitutaceae</taxon>
        <taxon>Opitutus</taxon>
    </lineage>
</organism>
<reference evidence="1 2" key="1">
    <citation type="journal article" date="2011" name="J. Bacteriol.">
        <title>Genome sequence of the verrucomicrobium Opitutus terrae PB90-1, an abundant inhabitant of rice paddy soil ecosystems.</title>
        <authorList>
            <person name="van Passel M.W."/>
            <person name="Kant R."/>
            <person name="Palva A."/>
            <person name="Copeland A."/>
            <person name="Lucas S."/>
            <person name="Lapidus A."/>
            <person name="Glavina del Rio T."/>
            <person name="Pitluck S."/>
            <person name="Goltsman E."/>
            <person name="Clum A."/>
            <person name="Sun H."/>
            <person name="Schmutz J."/>
            <person name="Larimer F.W."/>
            <person name="Land M.L."/>
            <person name="Hauser L."/>
            <person name="Kyrpides N."/>
            <person name="Mikhailova N."/>
            <person name="Richardson P.P."/>
            <person name="Janssen P.H."/>
            <person name="de Vos W.M."/>
            <person name="Smidt H."/>
        </authorList>
    </citation>
    <scope>NUCLEOTIDE SEQUENCE [LARGE SCALE GENOMIC DNA]</scope>
    <source>
        <strain evidence="2">DSM 11246 / JCM 15787 / PB90-1</strain>
    </source>
</reference>
<dbReference type="KEGG" id="ote:Oter_2386"/>
<dbReference type="eggNOG" id="COG2331">
    <property type="taxonomic scope" value="Bacteria"/>
</dbReference>
<keyword evidence="2" id="KW-1185">Reference proteome</keyword>
<dbReference type="HOGENOM" id="CLU_186075_0_0_0"/>
<dbReference type="EMBL" id="CP001032">
    <property type="protein sequence ID" value="ACB75668.1"/>
    <property type="molecule type" value="Genomic_DNA"/>
</dbReference>
<protein>
    <submittedName>
        <fullName evidence="1">Conserved hypothetical cytosolic protein</fullName>
    </submittedName>
</protein>
<dbReference type="STRING" id="452637.Oter_2386"/>
<evidence type="ECO:0000313" key="2">
    <source>
        <dbReference type="Proteomes" id="UP000007013"/>
    </source>
</evidence>
<evidence type="ECO:0000313" key="1">
    <source>
        <dbReference type="EMBL" id="ACB75668.1"/>
    </source>
</evidence>
<name>B1ZS69_OPITP</name>